<dbReference type="GeneID" id="37273368"/>
<organism evidence="2 3">
    <name type="scientific">Tilletiopsis washingtonensis</name>
    <dbReference type="NCBI Taxonomy" id="58919"/>
    <lineage>
        <taxon>Eukaryota</taxon>
        <taxon>Fungi</taxon>
        <taxon>Dikarya</taxon>
        <taxon>Basidiomycota</taxon>
        <taxon>Ustilaginomycotina</taxon>
        <taxon>Exobasidiomycetes</taxon>
        <taxon>Entylomatales</taxon>
        <taxon>Entylomatales incertae sedis</taxon>
        <taxon>Tilletiopsis</taxon>
    </lineage>
</organism>
<reference evidence="2 3" key="1">
    <citation type="journal article" date="2018" name="Mol. Biol. Evol.">
        <title>Broad Genomic Sampling Reveals a Smut Pathogenic Ancestry of the Fungal Clade Ustilaginomycotina.</title>
        <authorList>
            <person name="Kijpornyongpan T."/>
            <person name="Mondo S.J."/>
            <person name="Barry K."/>
            <person name="Sandor L."/>
            <person name="Lee J."/>
            <person name="Lipzen A."/>
            <person name="Pangilinan J."/>
            <person name="LaButti K."/>
            <person name="Hainaut M."/>
            <person name="Henrissat B."/>
            <person name="Grigoriev I.V."/>
            <person name="Spatafora J.W."/>
            <person name="Aime M.C."/>
        </authorList>
    </citation>
    <scope>NUCLEOTIDE SEQUENCE [LARGE SCALE GENOMIC DNA]</scope>
    <source>
        <strain evidence="2 3">MCA 4186</strain>
    </source>
</reference>
<dbReference type="Proteomes" id="UP000245946">
    <property type="component" value="Unassembled WGS sequence"/>
</dbReference>
<dbReference type="RefSeq" id="XP_025596847.1">
    <property type="nucleotide sequence ID" value="XM_025745824.1"/>
</dbReference>
<proteinExistence type="predicted"/>
<dbReference type="EMBL" id="KZ819298">
    <property type="protein sequence ID" value="PWN96568.1"/>
    <property type="molecule type" value="Genomic_DNA"/>
</dbReference>
<evidence type="ECO:0000256" key="1">
    <source>
        <dbReference type="SAM" id="MobiDB-lite"/>
    </source>
</evidence>
<name>A0A316Z6I2_9BASI</name>
<feature type="region of interest" description="Disordered" evidence="1">
    <location>
        <begin position="237"/>
        <end position="267"/>
    </location>
</feature>
<evidence type="ECO:0000313" key="3">
    <source>
        <dbReference type="Proteomes" id="UP000245946"/>
    </source>
</evidence>
<keyword evidence="3" id="KW-1185">Reference proteome</keyword>
<evidence type="ECO:0000313" key="2">
    <source>
        <dbReference type="EMBL" id="PWN96568.1"/>
    </source>
</evidence>
<protein>
    <submittedName>
        <fullName evidence="2">Uncharacterized protein</fullName>
    </submittedName>
</protein>
<accession>A0A316Z6I2</accession>
<sequence length="267" mass="29056">MRQCAGCAPDGHVCLHQMHQEEERLRDVGNGCLIRCPACPPDPRRRPAAIAPPRRAPASLSRRRAGLRAALCPSDGRIGVCVCPEYGVACKLLSRCEAAFLVQHNVTALASGACRRRACPAVPSALRSCSRYGQYGPSVCLCVLHASTASMRAFSVNSRGKQRCAAEADTICRVTTVFARLSCERRRAPTRLLHLRHLRCWRLAMPGASKVSVLGLRLCFIALAVVRRRARASSRPTVQHVAKASQGCSGSGRSFRRHRRLSPPTAT</sequence>
<dbReference type="AlphaFoldDB" id="A0A316Z6I2"/>
<gene>
    <name evidence="2" type="ORF">FA09DRAFT_77150</name>
</gene>